<dbReference type="AlphaFoldDB" id="A0A2M8NYV3"/>
<name>A0A2M8NYV3_9CHLR</name>
<evidence type="ECO:0000313" key="1">
    <source>
        <dbReference type="EMBL" id="PJF30480.1"/>
    </source>
</evidence>
<reference evidence="1 2" key="1">
    <citation type="submission" date="2017-11" db="EMBL/GenBank/DDBJ databases">
        <title>Evolution of Phototrophy in the Chloroflexi Phylum Driven by Horizontal Gene Transfer.</title>
        <authorList>
            <person name="Ward L.M."/>
            <person name="Hemp J."/>
            <person name="Shih P.M."/>
            <person name="Mcglynn S.E."/>
            <person name="Fischer W."/>
        </authorList>
    </citation>
    <scope>NUCLEOTIDE SEQUENCE [LARGE SCALE GENOMIC DNA]</scope>
    <source>
        <strain evidence="1">CP2_2F</strain>
    </source>
</reference>
<proteinExistence type="predicted"/>
<evidence type="ECO:0000313" key="2">
    <source>
        <dbReference type="Proteomes" id="UP000228921"/>
    </source>
</evidence>
<protein>
    <submittedName>
        <fullName evidence="1">Uncharacterized protein</fullName>
    </submittedName>
</protein>
<comment type="caution">
    <text evidence="1">The sequence shown here is derived from an EMBL/GenBank/DDBJ whole genome shotgun (WGS) entry which is preliminary data.</text>
</comment>
<dbReference type="EMBL" id="PGTK01000009">
    <property type="protein sequence ID" value="PJF30480.1"/>
    <property type="molecule type" value="Genomic_DNA"/>
</dbReference>
<accession>A0A2M8NYV3</accession>
<dbReference type="Proteomes" id="UP000228921">
    <property type="component" value="Unassembled WGS sequence"/>
</dbReference>
<gene>
    <name evidence="1" type="ORF">CUN51_07455</name>
</gene>
<organism evidence="1 2">
    <name type="scientific">Candidatus Thermofonsia Clade 1 bacterium</name>
    <dbReference type="NCBI Taxonomy" id="2364210"/>
    <lineage>
        <taxon>Bacteria</taxon>
        <taxon>Bacillati</taxon>
        <taxon>Chloroflexota</taxon>
        <taxon>Candidatus Thermofontia</taxon>
        <taxon>Candidatus Thermofonsia Clade 1</taxon>
    </lineage>
</organism>
<sequence>MTASVRGPEQVNVNVAILTSAFQIRGTLPILGTFLTFLNDDQKPTLTITNAVVLGVHTTNPAAQMVQPEILVLKRAIQVLALESAPPSGIVLSSRSEPLMLYTEQYAIMGRWHMSPDMRIQDFVDASTAQFLPVSNARIYALFQARQGIIPASQLAFVHRSAAQSYHKA</sequence>